<feature type="transmembrane region" description="Helical" evidence="2">
    <location>
        <begin position="525"/>
        <end position="544"/>
    </location>
</feature>
<feature type="chain" id="PRO_5043880611" evidence="3">
    <location>
        <begin position="37"/>
        <end position="820"/>
    </location>
</feature>
<organism evidence="4 5">
    <name type="scientific">Actinotignum urinale</name>
    <dbReference type="NCBI Taxonomy" id="190146"/>
    <lineage>
        <taxon>Bacteria</taxon>
        <taxon>Bacillati</taxon>
        <taxon>Actinomycetota</taxon>
        <taxon>Actinomycetes</taxon>
        <taxon>Actinomycetales</taxon>
        <taxon>Actinomycetaceae</taxon>
        <taxon>Actinotignum</taxon>
    </lineage>
</organism>
<name>A0AAW9HXY7_9ACTO</name>
<accession>A0AAW9HXY7</accession>
<evidence type="ECO:0000313" key="4">
    <source>
        <dbReference type="EMBL" id="MDY5155100.1"/>
    </source>
</evidence>
<dbReference type="RefSeq" id="WP_320756545.1">
    <property type="nucleotide sequence ID" value="NZ_JAWNGC010000005.1"/>
</dbReference>
<feature type="transmembrane region" description="Helical" evidence="2">
    <location>
        <begin position="486"/>
        <end position="505"/>
    </location>
</feature>
<dbReference type="Gene3D" id="3.40.720.10">
    <property type="entry name" value="Alkaline Phosphatase, subunit A"/>
    <property type="match status" value="1"/>
</dbReference>
<dbReference type="EMBL" id="JAWNGC010000005">
    <property type="protein sequence ID" value="MDY5155100.1"/>
    <property type="molecule type" value="Genomic_DNA"/>
</dbReference>
<dbReference type="AlphaFoldDB" id="A0AAW9HXY7"/>
<feature type="region of interest" description="Disordered" evidence="1">
    <location>
        <begin position="161"/>
        <end position="208"/>
    </location>
</feature>
<feature type="transmembrane region" description="Helical" evidence="2">
    <location>
        <begin position="461"/>
        <end position="480"/>
    </location>
</feature>
<evidence type="ECO:0000256" key="2">
    <source>
        <dbReference type="SAM" id="Phobius"/>
    </source>
</evidence>
<feature type="transmembrane region" description="Helical" evidence="2">
    <location>
        <begin position="627"/>
        <end position="643"/>
    </location>
</feature>
<feature type="transmembrane region" description="Helical" evidence="2">
    <location>
        <begin position="650"/>
        <end position="669"/>
    </location>
</feature>
<comment type="caution">
    <text evidence="4">The sequence shown here is derived from an EMBL/GenBank/DDBJ whole genome shotgun (WGS) entry which is preliminary data.</text>
</comment>
<feature type="transmembrane region" description="Helical" evidence="2">
    <location>
        <begin position="702"/>
        <end position="726"/>
    </location>
</feature>
<feature type="transmembrane region" description="Helical" evidence="2">
    <location>
        <begin position="755"/>
        <end position="772"/>
    </location>
</feature>
<evidence type="ECO:0000256" key="1">
    <source>
        <dbReference type="SAM" id="MobiDB-lite"/>
    </source>
</evidence>
<sequence>MVFSRKPLRFFACLVSIVLCVGFCAISFTDFSHAFASGKNQVTRVANNANLQFSNKKTSGEYASSQLYSSESLPKQRSEKQGEKTVLIGMGGVSWQDISPKVTPRMYALAKESASAMVSIRAIPVSSTPEDGWLTLASGARARAPLGNKQAKLEKPGEFGALARNFPKGVPATQKPAEQTPPSQTPSSQNLTEQNTPTHNTPEKNSPERNILAIGKGAIFGLTSQARDEKSLTSRIHTIANISELTENDVKNSDLVVVDAGNVSAKKVSEARKRGTFSDAVSEFKAHFTNNTDRDEAQLEDIRAIDKNIGEIIDLVDASSPQTRIILTGLADSQPSARLGVFMMRPPNPDARATSLAFSTSTQTKGLVQLIDIAPTITGKDARRTSVSPVITAGSKADADTTIRTLTSRSARADIVRGEVGPFYTLLALGVIVSVVYGFLIVRRCAKIVEKPLPGGLRESVAFVAALPLTSIVMNIVPWWDFARPGMGFCGMLIIVAALLAAWALRPVKGAKDQPMPLARPLLRLGSLTGVVILCDLLQFSIFHGPSLTQVSPMGSQPAVAGRFFGQSNTMYALLAIGMLCLTVLILHALPRYGVTAQRWHVATVVIVAIVTIVFDVAPAIGADFGGPPALAVAFAYLLWHVLGKRFTLVVAMVAFIVGYICTICAAILDHLFGEISHLGAFVTATEKGGAWEIVSRKISQLFFGMPVVPALILAGVLGIVFIIFLRAVHLGKIRFPWKNSRHPLCTMLRDDDELRTLHIASLLALVVAVPINDSGVVIFGAGIALLLPTLIIALDTWVEKEKLSEKRVNEDTEKASKNG</sequence>
<feature type="transmembrane region" description="Helical" evidence="2">
    <location>
        <begin position="778"/>
        <end position="799"/>
    </location>
</feature>
<keyword evidence="2" id="KW-1133">Transmembrane helix</keyword>
<evidence type="ECO:0000256" key="3">
    <source>
        <dbReference type="SAM" id="SignalP"/>
    </source>
</evidence>
<evidence type="ECO:0000313" key="5">
    <source>
        <dbReference type="Proteomes" id="UP001281731"/>
    </source>
</evidence>
<dbReference type="InterPro" id="IPR017850">
    <property type="entry name" value="Alkaline_phosphatase_core_sf"/>
</dbReference>
<protein>
    <submittedName>
        <fullName evidence="4">Uncharacterized protein</fullName>
    </submittedName>
</protein>
<feature type="transmembrane region" description="Helical" evidence="2">
    <location>
        <begin position="571"/>
        <end position="590"/>
    </location>
</feature>
<feature type="compositionally biased region" description="Polar residues" evidence="1">
    <location>
        <begin position="176"/>
        <end position="200"/>
    </location>
</feature>
<gene>
    <name evidence="4" type="ORF">R6G80_05095</name>
</gene>
<feature type="signal peptide" evidence="3">
    <location>
        <begin position="1"/>
        <end position="36"/>
    </location>
</feature>
<reference evidence="4" key="1">
    <citation type="submission" date="2023-10" db="EMBL/GenBank/DDBJ databases">
        <title>Whole Genome based description of the genera Actinobaculum and Actinotignum reveals a complex phylogenetic relationship within the species included in the genus Actinotignum.</title>
        <authorList>
            <person name="Jensen C.S."/>
            <person name="Dargis R."/>
            <person name="Kemp M."/>
            <person name="Christensen J.J."/>
        </authorList>
    </citation>
    <scope>NUCLEOTIDE SEQUENCE</scope>
    <source>
        <strain evidence="4">SLA_B511</strain>
    </source>
</reference>
<feature type="transmembrane region" description="Helical" evidence="2">
    <location>
        <begin position="602"/>
        <end position="621"/>
    </location>
</feature>
<proteinExistence type="predicted"/>
<keyword evidence="3" id="KW-0732">Signal</keyword>
<keyword evidence="2" id="KW-0812">Transmembrane</keyword>
<keyword evidence="2" id="KW-0472">Membrane</keyword>
<dbReference type="Proteomes" id="UP001281731">
    <property type="component" value="Unassembled WGS sequence"/>
</dbReference>
<feature type="transmembrane region" description="Helical" evidence="2">
    <location>
        <begin position="421"/>
        <end position="440"/>
    </location>
</feature>